<keyword evidence="3" id="KW-1185">Reference proteome</keyword>
<name>A0A510HLJ2_9ACTN</name>
<gene>
    <name evidence="2" type="ORF">RxyAA322_13070</name>
</gene>
<keyword evidence="1" id="KW-0812">Transmembrane</keyword>
<feature type="transmembrane region" description="Helical" evidence="1">
    <location>
        <begin position="7"/>
        <end position="33"/>
    </location>
</feature>
<sequence>MSPIVRILVTIVAVKVLLAALLIGARIGGQIFLPAGAGGDLPFAAPAETPSELHNPLLFAVPLAYAVAGWAAVLWSRTAHEQRNLRI</sequence>
<keyword evidence="1" id="KW-0472">Membrane</keyword>
<evidence type="ECO:0000313" key="3">
    <source>
        <dbReference type="Proteomes" id="UP000318065"/>
    </source>
</evidence>
<evidence type="ECO:0000313" key="2">
    <source>
        <dbReference type="EMBL" id="BBL79453.1"/>
    </source>
</evidence>
<dbReference type="Proteomes" id="UP000318065">
    <property type="component" value="Chromosome"/>
</dbReference>
<dbReference type="EMBL" id="AP019791">
    <property type="protein sequence ID" value="BBL79453.1"/>
    <property type="molecule type" value="Genomic_DNA"/>
</dbReference>
<reference evidence="2" key="1">
    <citation type="journal article" date="2019" name="Microbiol. Resour. Announc.">
        <title>Complete Genome Sequence of Rubrobacter xylanophilus Strain AA3-22, Isolated from Arima Onsen in Japan.</title>
        <authorList>
            <person name="Tomariguchi N."/>
            <person name="Miyazaki K."/>
        </authorList>
    </citation>
    <scope>NUCLEOTIDE SEQUENCE [LARGE SCALE GENOMIC DNA]</scope>
    <source>
        <strain evidence="2">AA3-22</strain>
    </source>
</reference>
<accession>A0A510HLJ2</accession>
<evidence type="ECO:0000256" key="1">
    <source>
        <dbReference type="SAM" id="Phobius"/>
    </source>
</evidence>
<proteinExistence type="predicted"/>
<keyword evidence="1" id="KW-1133">Transmembrane helix</keyword>
<dbReference type="AlphaFoldDB" id="A0A510HLJ2"/>
<feature type="transmembrane region" description="Helical" evidence="1">
    <location>
        <begin position="53"/>
        <end position="76"/>
    </location>
</feature>
<organism evidence="2 3">
    <name type="scientific">Rubrobacter xylanophilus</name>
    <dbReference type="NCBI Taxonomy" id="49319"/>
    <lineage>
        <taxon>Bacteria</taxon>
        <taxon>Bacillati</taxon>
        <taxon>Actinomycetota</taxon>
        <taxon>Rubrobacteria</taxon>
        <taxon>Rubrobacterales</taxon>
        <taxon>Rubrobacteraceae</taxon>
        <taxon>Rubrobacter</taxon>
    </lineage>
</organism>
<protein>
    <submittedName>
        <fullName evidence="2">Uncharacterized protein</fullName>
    </submittedName>
</protein>